<dbReference type="FunFam" id="3.40.50.1820:FF:000205">
    <property type="entry name" value="Non-haem bromoperoxidase BPO-A2"/>
    <property type="match status" value="1"/>
</dbReference>
<dbReference type="GO" id="GO:0016020">
    <property type="term" value="C:membrane"/>
    <property type="evidence" value="ECO:0007669"/>
    <property type="project" value="TreeGrafter"/>
</dbReference>
<dbReference type="InterPro" id="IPR000073">
    <property type="entry name" value="AB_hydrolase_1"/>
</dbReference>
<dbReference type="InterPro" id="IPR000639">
    <property type="entry name" value="Epox_hydrolase-like"/>
</dbReference>
<keyword evidence="5" id="KW-1185">Reference proteome</keyword>
<evidence type="ECO:0000259" key="3">
    <source>
        <dbReference type="Pfam" id="PF00561"/>
    </source>
</evidence>
<reference evidence="4 5" key="1">
    <citation type="submission" date="2019-06" db="EMBL/GenBank/DDBJ databases">
        <title>A novel bacterium of genus Amaricoccus, isolated from marine sediment.</title>
        <authorList>
            <person name="Huang H."/>
            <person name="Mo K."/>
            <person name="Hu Y."/>
        </authorList>
    </citation>
    <scope>NUCLEOTIDE SEQUENCE [LARGE SCALE GENOMIC DNA]</scope>
    <source>
        <strain evidence="4 5">HB172011</strain>
    </source>
</reference>
<sequence length="283" mass="30558">MTNVLAPTAPEAGVVRLYTEDWGGDGPTVVLIHGWPLSGAAWEKQIRPLHDAGFRVVTYDRRGFGQSDRPEEGFDYDTLAADLHRLIVKKDLRDVTLVGFSMGGGEVARYVANHGEDRLRAVVFAAAVPPYLMRTADNPDGPLAPAAAGEMEAGLAADREAFFQDFTRTFFSANGRLEVSEDEREDAMALCRLSDQKAALGCMKAFGATDFRDDLRRITVPTLVIHGDADAIVPLEGSGALTHAAIPGSELVVLEAAPHGCNVSHARAFNGALIRFLNSLRTR</sequence>
<dbReference type="Gene3D" id="3.40.50.1820">
    <property type="entry name" value="alpha/beta hydrolase"/>
    <property type="match status" value="1"/>
</dbReference>
<dbReference type="PRINTS" id="PR00412">
    <property type="entry name" value="EPOXHYDRLASE"/>
</dbReference>
<gene>
    <name evidence="4" type="ORF">FJM51_08015</name>
</gene>
<dbReference type="EMBL" id="VFRP01000006">
    <property type="protein sequence ID" value="TPE51639.1"/>
    <property type="molecule type" value="Genomic_DNA"/>
</dbReference>
<evidence type="ECO:0000256" key="1">
    <source>
        <dbReference type="ARBA" id="ARBA00022801"/>
    </source>
</evidence>
<dbReference type="SUPFAM" id="SSF53474">
    <property type="entry name" value="alpha/beta-Hydrolases"/>
    <property type="match status" value="1"/>
</dbReference>
<dbReference type="PANTHER" id="PTHR43798">
    <property type="entry name" value="MONOACYLGLYCEROL LIPASE"/>
    <property type="match status" value="1"/>
</dbReference>
<proteinExistence type="inferred from homology"/>
<dbReference type="OrthoDB" id="9804723at2"/>
<evidence type="ECO:0000313" key="4">
    <source>
        <dbReference type="EMBL" id="TPE51639.1"/>
    </source>
</evidence>
<comment type="caution">
    <text evidence="4">The sequence shown here is derived from an EMBL/GenBank/DDBJ whole genome shotgun (WGS) entry which is preliminary data.</text>
</comment>
<dbReference type="AlphaFoldDB" id="A0A501WQ93"/>
<keyword evidence="1 4" id="KW-0378">Hydrolase</keyword>
<protein>
    <submittedName>
        <fullName evidence="4">Alpha/beta hydrolase</fullName>
    </submittedName>
</protein>
<dbReference type="GO" id="GO:0016787">
    <property type="term" value="F:hydrolase activity"/>
    <property type="evidence" value="ECO:0007669"/>
    <property type="project" value="UniProtKB-KW"/>
</dbReference>
<dbReference type="InterPro" id="IPR029058">
    <property type="entry name" value="AB_hydrolase_fold"/>
</dbReference>
<dbReference type="InterPro" id="IPR050266">
    <property type="entry name" value="AB_hydrolase_sf"/>
</dbReference>
<name>A0A501WQ93_9RHOB</name>
<dbReference type="PRINTS" id="PR00111">
    <property type="entry name" value="ABHYDROLASE"/>
</dbReference>
<comment type="similarity">
    <text evidence="2">Belongs to the AB hydrolase superfamily. Bacterial non-heme haloperoxidase / perhydrolase family.</text>
</comment>
<organism evidence="4 5">
    <name type="scientific">Amaricoccus solimangrovi</name>
    <dbReference type="NCBI Taxonomy" id="2589815"/>
    <lineage>
        <taxon>Bacteria</taxon>
        <taxon>Pseudomonadati</taxon>
        <taxon>Pseudomonadota</taxon>
        <taxon>Alphaproteobacteria</taxon>
        <taxon>Rhodobacterales</taxon>
        <taxon>Paracoccaceae</taxon>
        <taxon>Amaricoccus</taxon>
    </lineage>
</organism>
<dbReference type="Proteomes" id="UP000319255">
    <property type="component" value="Unassembled WGS sequence"/>
</dbReference>
<dbReference type="RefSeq" id="WP_140453613.1">
    <property type="nucleotide sequence ID" value="NZ_VFRP01000006.1"/>
</dbReference>
<accession>A0A501WQ93</accession>
<evidence type="ECO:0000256" key="2">
    <source>
        <dbReference type="ARBA" id="ARBA00038128"/>
    </source>
</evidence>
<feature type="domain" description="AB hydrolase-1" evidence="3">
    <location>
        <begin position="27"/>
        <end position="259"/>
    </location>
</feature>
<dbReference type="Pfam" id="PF00561">
    <property type="entry name" value="Abhydrolase_1"/>
    <property type="match status" value="1"/>
</dbReference>
<dbReference type="PANTHER" id="PTHR43798:SF31">
    <property type="entry name" value="AB HYDROLASE SUPERFAMILY PROTEIN YCLE"/>
    <property type="match status" value="1"/>
</dbReference>
<evidence type="ECO:0000313" key="5">
    <source>
        <dbReference type="Proteomes" id="UP000319255"/>
    </source>
</evidence>